<dbReference type="SUPFAM" id="SSF50800">
    <property type="entry name" value="PK beta-barrel domain-like"/>
    <property type="match status" value="1"/>
</dbReference>
<dbReference type="SUPFAM" id="SSF141673">
    <property type="entry name" value="MOSC N-terminal domain-like"/>
    <property type="match status" value="1"/>
</dbReference>
<dbReference type="VEuPathDB" id="FungiDB:AO090003000107"/>
<dbReference type="Pfam" id="PF03473">
    <property type="entry name" value="MOSC"/>
    <property type="match status" value="1"/>
</dbReference>
<dbReference type="PROSITE" id="PS51340">
    <property type="entry name" value="MOSC"/>
    <property type="match status" value="1"/>
</dbReference>
<dbReference type="PANTHER" id="PTHR14237">
    <property type="entry name" value="MOLYBDOPTERIN COFACTOR SULFURASE MOSC"/>
    <property type="match status" value="1"/>
</dbReference>
<dbReference type="GO" id="GO:0030170">
    <property type="term" value="F:pyridoxal phosphate binding"/>
    <property type="evidence" value="ECO:0007669"/>
    <property type="project" value="InterPro"/>
</dbReference>
<reference evidence="2 3" key="1">
    <citation type="submission" date="2016-10" db="EMBL/GenBank/DDBJ databases">
        <title>Genome sequencing of Aspergillus oryzae BCC7051.</title>
        <authorList>
            <person name="Thammarongtham C."/>
            <person name="Vorapreeda T."/>
            <person name="Nookaew I."/>
            <person name="Srisuk T."/>
            <person name="Land M."/>
            <person name="Jeennor S."/>
            <person name="Laoteng K."/>
        </authorList>
    </citation>
    <scope>NUCLEOTIDE SEQUENCE [LARGE SCALE GENOMIC DNA]</scope>
    <source>
        <strain evidence="2 3">BCC7051</strain>
    </source>
</reference>
<accession>A0A1S9DNU3</accession>
<proteinExistence type="predicted"/>
<evidence type="ECO:0000313" key="2">
    <source>
        <dbReference type="EMBL" id="OOO10739.1"/>
    </source>
</evidence>
<dbReference type="OMA" id="ARQYPQM"/>
<dbReference type="InterPro" id="IPR005303">
    <property type="entry name" value="MOCOS_middle"/>
</dbReference>
<dbReference type="eggNOG" id="KOG2142">
    <property type="taxonomic scope" value="Eukaryota"/>
</dbReference>
<dbReference type="Proteomes" id="UP000190312">
    <property type="component" value="Unassembled WGS sequence"/>
</dbReference>
<dbReference type="GO" id="GO:0003824">
    <property type="term" value="F:catalytic activity"/>
    <property type="evidence" value="ECO:0007669"/>
    <property type="project" value="InterPro"/>
</dbReference>
<evidence type="ECO:0000313" key="3">
    <source>
        <dbReference type="Proteomes" id="UP000190312"/>
    </source>
</evidence>
<name>A0A1S9DNU3_ASPOZ</name>
<dbReference type="Pfam" id="PF03476">
    <property type="entry name" value="MOSC_N"/>
    <property type="match status" value="1"/>
</dbReference>
<comment type="caution">
    <text evidence="2">The sequence shown here is derived from an EMBL/GenBank/DDBJ whole genome shotgun (WGS) entry which is preliminary data.</text>
</comment>
<dbReference type="InterPro" id="IPR005302">
    <property type="entry name" value="MoCF_Sase_C"/>
</dbReference>
<dbReference type="PANTHER" id="PTHR14237:SF19">
    <property type="entry name" value="MITOCHONDRIAL AMIDOXIME REDUCING COMPONENT 1"/>
    <property type="match status" value="1"/>
</dbReference>
<dbReference type="InterPro" id="IPR011037">
    <property type="entry name" value="Pyrv_Knase-like_insert_dom_sf"/>
</dbReference>
<feature type="domain" description="MOSC" evidence="1">
    <location>
        <begin position="185"/>
        <end position="341"/>
    </location>
</feature>
<evidence type="ECO:0000259" key="1">
    <source>
        <dbReference type="PROSITE" id="PS51340"/>
    </source>
</evidence>
<gene>
    <name evidence="2" type="ORF">OAory_01065470</name>
</gene>
<organism evidence="2 3">
    <name type="scientific">Aspergillus oryzae</name>
    <name type="common">Yellow koji mold</name>
    <dbReference type="NCBI Taxonomy" id="5062"/>
    <lineage>
        <taxon>Eukaryota</taxon>
        <taxon>Fungi</taxon>
        <taxon>Dikarya</taxon>
        <taxon>Ascomycota</taxon>
        <taxon>Pezizomycotina</taxon>
        <taxon>Eurotiomycetes</taxon>
        <taxon>Eurotiomycetidae</taxon>
        <taxon>Eurotiales</taxon>
        <taxon>Aspergillaceae</taxon>
        <taxon>Aspergillus</taxon>
        <taxon>Aspergillus subgen. Circumdati</taxon>
    </lineage>
</organism>
<dbReference type="GO" id="GO:0030151">
    <property type="term" value="F:molybdenum ion binding"/>
    <property type="evidence" value="ECO:0007669"/>
    <property type="project" value="InterPro"/>
</dbReference>
<dbReference type="OrthoDB" id="17255at2759"/>
<dbReference type="AlphaFoldDB" id="A0A1S9DNU3"/>
<dbReference type="EMBL" id="MKZY01000004">
    <property type="protein sequence ID" value="OOO10739.1"/>
    <property type="molecule type" value="Genomic_DNA"/>
</dbReference>
<protein>
    <submittedName>
        <fullName evidence="2">MOSC domain containing protein</fullName>
    </submittedName>
</protein>
<sequence>MLDLDTPQALTIATTIITLLTIPVLYPQLPTWLKTTTSKLLPNSQKKKHPSSEILALRVYPIKSCRGLSLNSTTLHMEGLDLDRRWMLIDAKTHDFLTIRQIPQMTLINTALSTDDQSLVVTFTGVTDKEVRVPLRPDTAWLDAHTTLGQVKIWDIETDAYIYGPEVNAPFSEFLSRDVCLVYKGPTPRIMRGNGDPSLLGREQSVNFPDVHPVLVASEASLAELNSRLVEKGVEPIGVERFRANVIVKGGEPWVEDEWKVVRVGDGAGKVLEFDVLARCARCQVPNVDPDTAGKHKTEPWDTLMSYRRVDEGMKYKPCFGMLCAPRGEGVLEVGMRFDVLEVTSEHRYIKGF</sequence>